<dbReference type="Pfam" id="PF00563">
    <property type="entry name" value="EAL"/>
    <property type="match status" value="1"/>
</dbReference>
<proteinExistence type="predicted"/>
<gene>
    <name evidence="2" type="ORF">VAS14_02491</name>
</gene>
<dbReference type="Proteomes" id="UP000001603">
    <property type="component" value="Unassembled WGS sequence"/>
</dbReference>
<dbReference type="CDD" id="cd01948">
    <property type="entry name" value="EAL"/>
    <property type="match status" value="1"/>
</dbReference>
<sequence>MHIIKSFGFNNSDIVTEVTEGESLNEIKLGEGIKKLISLGFNTAMDDFGDGQSDINRFNTLKPNIVKVSRQLYLDNIENNPSHLISLIDYFHKSEAKVVVEGIEDESHVEILKSMGVDYFQGFFFHKPTLVEIKNTIQVVPK</sequence>
<evidence type="ECO:0000313" key="3">
    <source>
        <dbReference type="Proteomes" id="UP000001603"/>
    </source>
</evidence>
<dbReference type="GO" id="GO:0071111">
    <property type="term" value="F:cyclic-guanylate-specific phosphodiesterase activity"/>
    <property type="evidence" value="ECO:0007669"/>
    <property type="project" value="InterPro"/>
</dbReference>
<dbReference type="Gene3D" id="3.20.20.450">
    <property type="entry name" value="EAL domain"/>
    <property type="match status" value="1"/>
</dbReference>
<dbReference type="InterPro" id="IPR035919">
    <property type="entry name" value="EAL_sf"/>
</dbReference>
<dbReference type="eggNOG" id="COG2200">
    <property type="taxonomic scope" value="Bacteria"/>
</dbReference>
<dbReference type="InterPro" id="IPR050706">
    <property type="entry name" value="Cyclic-di-GMP_PDE-like"/>
</dbReference>
<dbReference type="PANTHER" id="PTHR33121:SF70">
    <property type="entry name" value="SIGNALING PROTEIN YKOW"/>
    <property type="match status" value="1"/>
</dbReference>
<evidence type="ECO:0000313" key="2">
    <source>
        <dbReference type="EMBL" id="EAS64550.1"/>
    </source>
</evidence>
<accession>Q1ZPU7</accession>
<dbReference type="InterPro" id="IPR001633">
    <property type="entry name" value="EAL_dom"/>
</dbReference>
<dbReference type="SUPFAM" id="SSF141868">
    <property type="entry name" value="EAL domain-like"/>
    <property type="match status" value="1"/>
</dbReference>
<dbReference type="EMBL" id="AAOJ01000003">
    <property type="protein sequence ID" value="EAS64550.1"/>
    <property type="molecule type" value="Genomic_DNA"/>
</dbReference>
<protein>
    <recommendedName>
        <fullName evidence="1">EAL domain-containing protein</fullName>
    </recommendedName>
</protein>
<reference evidence="2 3" key="1">
    <citation type="journal article" date="2009" name="Proc. Natl. Acad. Sci. U.S.A.">
        <title>The genomic basis of trophic strategy in marine bacteria.</title>
        <authorList>
            <person name="Lauro F.M."/>
            <person name="McDougald D."/>
            <person name="Thomas T."/>
            <person name="Williams T.J."/>
            <person name="Egan S."/>
            <person name="Rice S."/>
            <person name="DeMaere M.Z."/>
            <person name="Ting L."/>
            <person name="Ertan H."/>
            <person name="Johnson J."/>
            <person name="Ferriera S."/>
            <person name="Lapidus A."/>
            <person name="Anderson I."/>
            <person name="Kyrpides N."/>
            <person name="Munk A.C."/>
            <person name="Detter C."/>
            <person name="Han C.S."/>
            <person name="Brown M.V."/>
            <person name="Robb F.T."/>
            <person name="Kjelleberg S."/>
            <person name="Cavicchioli R."/>
        </authorList>
    </citation>
    <scope>NUCLEOTIDE SEQUENCE [LARGE SCALE GENOMIC DNA]</scope>
    <source>
        <strain evidence="2 3">S14</strain>
    </source>
</reference>
<organism evidence="2 3">
    <name type="scientific">Photobacterium angustum (strain S14 / CCUG 15956)</name>
    <name type="common">Vibrio sp. (strain S14 / CCUG 15956)</name>
    <dbReference type="NCBI Taxonomy" id="314292"/>
    <lineage>
        <taxon>Bacteria</taxon>
        <taxon>Pseudomonadati</taxon>
        <taxon>Pseudomonadota</taxon>
        <taxon>Gammaproteobacteria</taxon>
        <taxon>Vibrionales</taxon>
        <taxon>Vibrionaceae</taxon>
        <taxon>Photobacterium</taxon>
    </lineage>
</organism>
<dbReference type="AlphaFoldDB" id="Q1ZPU7"/>
<dbReference type="OrthoDB" id="1673646at2"/>
<comment type="caution">
    <text evidence="2">The sequence shown here is derived from an EMBL/GenBank/DDBJ whole genome shotgun (WGS) entry which is preliminary data.</text>
</comment>
<dbReference type="SMART" id="SM00052">
    <property type="entry name" value="EAL"/>
    <property type="match status" value="1"/>
</dbReference>
<dbReference type="PANTHER" id="PTHR33121">
    <property type="entry name" value="CYCLIC DI-GMP PHOSPHODIESTERASE PDEF"/>
    <property type="match status" value="1"/>
</dbReference>
<evidence type="ECO:0000259" key="1">
    <source>
        <dbReference type="PROSITE" id="PS50883"/>
    </source>
</evidence>
<dbReference type="PROSITE" id="PS50883">
    <property type="entry name" value="EAL"/>
    <property type="match status" value="1"/>
</dbReference>
<name>Q1ZPU7_PHOAS</name>
<dbReference type="HOGENOM" id="CLU_000445_70_50_6"/>
<feature type="domain" description="EAL" evidence="1">
    <location>
        <begin position="1"/>
        <end position="142"/>
    </location>
</feature>